<reference evidence="9 10" key="1">
    <citation type="submission" date="2019-01" db="EMBL/GenBank/DDBJ databases">
        <authorList>
            <person name="Ferrante I. M."/>
        </authorList>
    </citation>
    <scope>NUCLEOTIDE SEQUENCE [LARGE SCALE GENOMIC DNA]</scope>
    <source>
        <strain evidence="9 10">B856</strain>
    </source>
</reference>
<dbReference type="OrthoDB" id="411251at2759"/>
<organism evidence="9 10">
    <name type="scientific">Pseudo-nitzschia multistriata</name>
    <dbReference type="NCBI Taxonomy" id="183589"/>
    <lineage>
        <taxon>Eukaryota</taxon>
        <taxon>Sar</taxon>
        <taxon>Stramenopiles</taxon>
        <taxon>Ochrophyta</taxon>
        <taxon>Bacillariophyta</taxon>
        <taxon>Bacillariophyceae</taxon>
        <taxon>Bacillariophycidae</taxon>
        <taxon>Bacillariales</taxon>
        <taxon>Bacillariaceae</taxon>
        <taxon>Pseudo-nitzschia</taxon>
    </lineage>
</organism>
<feature type="compositionally biased region" description="Polar residues" evidence="7">
    <location>
        <begin position="27"/>
        <end position="36"/>
    </location>
</feature>
<evidence type="ECO:0000313" key="9">
    <source>
        <dbReference type="EMBL" id="VEU44918.1"/>
    </source>
</evidence>
<evidence type="ECO:0000256" key="1">
    <source>
        <dbReference type="ARBA" id="ARBA00004141"/>
    </source>
</evidence>
<keyword evidence="3 6" id="KW-0812">Transmembrane</keyword>
<sequence>MAQQLPPPQMNSGISGPAWANPHGIPQHQTSKSTATGPIGVDQHESEFFAPLSTLDEPIRETIMRDVRSVARKLKVVLLPMERSLPYGGYSGVSQSESIDLTERDKLIIESLRDWDLWGPLVVCLTLAVLLSIKAPVGQASLVFAAVFCAVWFGSAVVTINAQLLGGTISFFQSVCVLGYCVFPMTLAAGVVDLFKMLPLGAFSTLVEIAVLLVAFVWATRASAVFIGQYIIPSRRILAVFPVLFFYTFLAWLIFLF</sequence>
<evidence type="ECO:0000256" key="4">
    <source>
        <dbReference type="ARBA" id="ARBA00022989"/>
    </source>
</evidence>
<dbReference type="PANTHER" id="PTHR21236:SF1">
    <property type="entry name" value="PROTEIN YIPF6"/>
    <property type="match status" value="1"/>
</dbReference>
<evidence type="ECO:0000256" key="3">
    <source>
        <dbReference type="ARBA" id="ARBA00022692"/>
    </source>
</evidence>
<evidence type="ECO:0000256" key="7">
    <source>
        <dbReference type="SAM" id="MobiDB-lite"/>
    </source>
</evidence>
<evidence type="ECO:0000256" key="2">
    <source>
        <dbReference type="ARBA" id="ARBA00010596"/>
    </source>
</evidence>
<dbReference type="InterPro" id="IPR045231">
    <property type="entry name" value="Yip1/4-like"/>
</dbReference>
<dbReference type="InterPro" id="IPR006977">
    <property type="entry name" value="Yip1_dom"/>
</dbReference>
<evidence type="ECO:0000259" key="8">
    <source>
        <dbReference type="Pfam" id="PF04893"/>
    </source>
</evidence>
<proteinExistence type="inferred from homology"/>
<gene>
    <name evidence="9" type="ORF">PSNMU_V1.4_AUG-EV-PASAV3_0120590</name>
</gene>
<evidence type="ECO:0000256" key="6">
    <source>
        <dbReference type="RuleBase" id="RU361264"/>
    </source>
</evidence>
<keyword evidence="10" id="KW-1185">Reference proteome</keyword>
<name>A0A448ZSA2_9STRA</name>
<keyword evidence="5 6" id="KW-0472">Membrane</keyword>
<feature type="transmembrane region" description="Helical" evidence="6">
    <location>
        <begin position="171"/>
        <end position="195"/>
    </location>
</feature>
<comment type="similarity">
    <text evidence="2 6">Belongs to the YIP1 family.</text>
</comment>
<feature type="domain" description="Yip1" evidence="8">
    <location>
        <begin position="114"/>
        <end position="253"/>
    </location>
</feature>
<dbReference type="EMBL" id="CAACVS010000676">
    <property type="protein sequence ID" value="VEU44918.1"/>
    <property type="molecule type" value="Genomic_DNA"/>
</dbReference>
<dbReference type="Pfam" id="PF04893">
    <property type="entry name" value="Yip1"/>
    <property type="match status" value="1"/>
</dbReference>
<keyword evidence="4 6" id="KW-1133">Transmembrane helix</keyword>
<comment type="subcellular location">
    <subcellularLocation>
        <location evidence="6">Golgi apparatus membrane</location>
        <topology evidence="6">Multi-pass membrane protein</topology>
    </subcellularLocation>
    <subcellularLocation>
        <location evidence="1">Membrane</location>
        <topology evidence="1">Multi-pass membrane protein</topology>
    </subcellularLocation>
</comment>
<comment type="caution">
    <text evidence="6">Lacks conserved residue(s) required for the propagation of feature annotation.</text>
</comment>
<feature type="transmembrane region" description="Helical" evidence="6">
    <location>
        <begin position="237"/>
        <end position="256"/>
    </location>
</feature>
<feature type="transmembrane region" description="Helical" evidence="6">
    <location>
        <begin position="207"/>
        <end position="231"/>
    </location>
</feature>
<dbReference type="GO" id="GO:0000139">
    <property type="term" value="C:Golgi membrane"/>
    <property type="evidence" value="ECO:0007669"/>
    <property type="project" value="UniProtKB-SubCell"/>
</dbReference>
<evidence type="ECO:0000256" key="5">
    <source>
        <dbReference type="ARBA" id="ARBA00023136"/>
    </source>
</evidence>
<feature type="region of interest" description="Disordered" evidence="7">
    <location>
        <begin position="1"/>
        <end position="40"/>
    </location>
</feature>
<evidence type="ECO:0000313" key="10">
    <source>
        <dbReference type="Proteomes" id="UP000291116"/>
    </source>
</evidence>
<dbReference type="AlphaFoldDB" id="A0A448ZSA2"/>
<dbReference type="Proteomes" id="UP000291116">
    <property type="component" value="Unassembled WGS sequence"/>
</dbReference>
<dbReference type="GO" id="GO:0005802">
    <property type="term" value="C:trans-Golgi network"/>
    <property type="evidence" value="ECO:0007669"/>
    <property type="project" value="TreeGrafter"/>
</dbReference>
<protein>
    <recommendedName>
        <fullName evidence="6">Protein YIPF</fullName>
    </recommendedName>
</protein>
<dbReference type="PANTHER" id="PTHR21236">
    <property type="entry name" value="GOLGI MEMBRANE PROTEIN YIP1"/>
    <property type="match status" value="1"/>
</dbReference>
<accession>A0A448ZSA2</accession>
<feature type="transmembrane region" description="Helical" evidence="6">
    <location>
        <begin position="142"/>
        <end position="165"/>
    </location>
</feature>
<dbReference type="GO" id="GO:0006888">
    <property type="term" value="P:endoplasmic reticulum to Golgi vesicle-mediated transport"/>
    <property type="evidence" value="ECO:0007669"/>
    <property type="project" value="InterPro"/>
</dbReference>